<sequence length="236" mass="23982">MKSRQHTNSSEQDKATRCMTCAYYEKCSRKCILGPTGPAGPAGDIGPTGCTGDMGPKGETGPTGPSGATGATGATGEMGPPGGRGPKGERGERGPTGAPGSKILAYGYIYNLTPITHAAIEGNGDIPLNGNGPLMGVSHIEGDTIVNIHSSGSYQIHYCVNADVGFGTSLALTVNGTVVPSTRIPMGFTCAWGIAILNLMAGDAITLRNDSSSSMVLASEPNVSAQLNLIQIAELS</sequence>
<dbReference type="InterPro" id="IPR008983">
    <property type="entry name" value="Tumour_necrosis_fac-like_dom"/>
</dbReference>
<dbReference type="Proteomes" id="UP000050326">
    <property type="component" value="Unassembled WGS sequence"/>
</dbReference>
<feature type="region of interest" description="Disordered" evidence="2">
    <location>
        <begin position="44"/>
        <end position="97"/>
    </location>
</feature>
<evidence type="ECO:0000256" key="1">
    <source>
        <dbReference type="ARBA" id="ARBA00022737"/>
    </source>
</evidence>
<proteinExistence type="predicted"/>
<keyword evidence="4" id="KW-0176">Collagen</keyword>
<dbReference type="Pfam" id="PF01391">
    <property type="entry name" value="Collagen"/>
    <property type="match status" value="1"/>
</dbReference>
<dbReference type="PANTHER" id="PTHR37456:SF3">
    <property type="entry name" value="COLLAGEN ALPHA-1(XXV) CHAIN"/>
    <property type="match status" value="1"/>
</dbReference>
<evidence type="ECO:0000313" key="4">
    <source>
        <dbReference type="EMBL" id="KPU44151.1"/>
    </source>
</evidence>
<dbReference type="RefSeq" id="WP_054875346.1">
    <property type="nucleotide sequence ID" value="NZ_LKET01000032.1"/>
</dbReference>
<dbReference type="InterPro" id="IPR008160">
    <property type="entry name" value="Collagen"/>
</dbReference>
<dbReference type="OrthoDB" id="2851073at2"/>
<keyword evidence="5" id="KW-1185">Reference proteome</keyword>
<dbReference type="InterPro" id="IPR050938">
    <property type="entry name" value="Collagen_Structural_Proteins"/>
</dbReference>
<comment type="caution">
    <text evidence="4">The sequence shown here is derived from an EMBL/GenBank/DDBJ whole genome shotgun (WGS) entry which is preliminary data.</text>
</comment>
<evidence type="ECO:0000256" key="2">
    <source>
        <dbReference type="SAM" id="MobiDB-lite"/>
    </source>
</evidence>
<dbReference type="EMBL" id="LKET01000032">
    <property type="protein sequence ID" value="KPU44151.1"/>
    <property type="molecule type" value="Genomic_DNA"/>
</dbReference>
<dbReference type="InterPro" id="IPR041415">
    <property type="entry name" value="BclA_C"/>
</dbReference>
<accession>A0A0P8YWP8</accession>
<dbReference type="AlphaFoldDB" id="A0A0P8YWP8"/>
<organism evidence="4 5">
    <name type="scientific">Oxobacter pfennigii</name>
    <dbReference type="NCBI Taxonomy" id="36849"/>
    <lineage>
        <taxon>Bacteria</taxon>
        <taxon>Bacillati</taxon>
        <taxon>Bacillota</taxon>
        <taxon>Clostridia</taxon>
        <taxon>Eubacteriales</taxon>
        <taxon>Clostridiaceae</taxon>
        <taxon>Oxobacter</taxon>
    </lineage>
</organism>
<evidence type="ECO:0000313" key="5">
    <source>
        <dbReference type="Proteomes" id="UP000050326"/>
    </source>
</evidence>
<dbReference type="STRING" id="36849.OXPF_23190"/>
<dbReference type="Gene3D" id="2.60.120.40">
    <property type="match status" value="1"/>
</dbReference>
<feature type="domain" description="BclA C-terminal" evidence="3">
    <location>
        <begin position="109"/>
        <end position="233"/>
    </location>
</feature>
<feature type="compositionally biased region" description="Low complexity" evidence="2">
    <location>
        <begin position="59"/>
        <end position="78"/>
    </location>
</feature>
<evidence type="ECO:0000259" key="3">
    <source>
        <dbReference type="Pfam" id="PF18573"/>
    </source>
</evidence>
<keyword evidence="1" id="KW-0677">Repeat</keyword>
<protein>
    <submittedName>
        <fullName evidence="4">Collagen triple helix repeat (20 copies)</fullName>
    </submittedName>
</protein>
<dbReference type="PANTHER" id="PTHR37456">
    <property type="entry name" value="SI:CH211-266K2.1"/>
    <property type="match status" value="1"/>
</dbReference>
<reference evidence="4 5" key="1">
    <citation type="submission" date="2015-09" db="EMBL/GenBank/DDBJ databases">
        <title>Genome sequence of Oxobacter pfennigii DSM 3222.</title>
        <authorList>
            <person name="Poehlein A."/>
            <person name="Bengelsdorf F.R."/>
            <person name="Schiel-Bengelsdorf B."/>
            <person name="Duerre P."/>
            <person name="Daniel R."/>
        </authorList>
    </citation>
    <scope>NUCLEOTIDE SEQUENCE [LARGE SCALE GENOMIC DNA]</scope>
    <source>
        <strain evidence="4 5">DSM 3222</strain>
    </source>
</reference>
<dbReference type="PATRIC" id="fig|36849.3.peg.2443"/>
<name>A0A0P8YWP8_9CLOT</name>
<gene>
    <name evidence="4" type="ORF">OXPF_23190</name>
</gene>
<dbReference type="Pfam" id="PF18573">
    <property type="entry name" value="BclA_C"/>
    <property type="match status" value="1"/>
</dbReference>